<comment type="similarity">
    <text evidence="1">Belongs to the Gfa family.</text>
</comment>
<dbReference type="PROSITE" id="PS51891">
    <property type="entry name" value="CENP_V_GFA"/>
    <property type="match status" value="1"/>
</dbReference>
<feature type="domain" description="CENP-V/GFA" evidence="5">
    <location>
        <begin position="11"/>
        <end position="125"/>
    </location>
</feature>
<evidence type="ECO:0000256" key="4">
    <source>
        <dbReference type="ARBA" id="ARBA00023239"/>
    </source>
</evidence>
<dbReference type="GO" id="GO:0046872">
    <property type="term" value="F:metal ion binding"/>
    <property type="evidence" value="ECO:0007669"/>
    <property type="project" value="UniProtKB-KW"/>
</dbReference>
<dbReference type="EMBL" id="CP029353">
    <property type="protein sequence ID" value="AWK87249.1"/>
    <property type="molecule type" value="Genomic_DNA"/>
</dbReference>
<keyword evidence="4" id="KW-0456">Lyase</keyword>
<name>A0A2S2CS01_9PROT</name>
<dbReference type="Proteomes" id="UP000245629">
    <property type="component" value="Chromosome 2"/>
</dbReference>
<reference evidence="7" key="1">
    <citation type="submission" date="2018-05" db="EMBL/GenBank/DDBJ databases">
        <title>Azospirillum thermophila sp. nov., a novel isolated from hot spring.</title>
        <authorList>
            <person name="Zhao Z."/>
        </authorList>
    </citation>
    <scope>NUCLEOTIDE SEQUENCE [LARGE SCALE GENOMIC DNA]</scope>
    <source>
        <strain evidence="7">CFH 70021</strain>
    </source>
</reference>
<keyword evidence="7" id="KW-1185">Reference proteome</keyword>
<dbReference type="SUPFAM" id="SSF51316">
    <property type="entry name" value="Mss4-like"/>
    <property type="match status" value="1"/>
</dbReference>
<dbReference type="GO" id="GO:0016846">
    <property type="term" value="F:carbon-sulfur lyase activity"/>
    <property type="evidence" value="ECO:0007669"/>
    <property type="project" value="InterPro"/>
</dbReference>
<dbReference type="KEGG" id="azz:DEW08_14395"/>
<accession>A0A2S2CS01</accession>
<organism evidence="6 7">
    <name type="scientific">Azospirillum thermophilum</name>
    <dbReference type="NCBI Taxonomy" id="2202148"/>
    <lineage>
        <taxon>Bacteria</taxon>
        <taxon>Pseudomonadati</taxon>
        <taxon>Pseudomonadota</taxon>
        <taxon>Alphaproteobacteria</taxon>
        <taxon>Rhodospirillales</taxon>
        <taxon>Azospirillaceae</taxon>
        <taxon>Azospirillum</taxon>
    </lineage>
</organism>
<dbReference type="OrthoDB" id="9807246at2"/>
<evidence type="ECO:0000256" key="1">
    <source>
        <dbReference type="ARBA" id="ARBA00005495"/>
    </source>
</evidence>
<evidence type="ECO:0000313" key="6">
    <source>
        <dbReference type="EMBL" id="AWK87249.1"/>
    </source>
</evidence>
<dbReference type="PANTHER" id="PTHR33337">
    <property type="entry name" value="GFA DOMAIN-CONTAINING PROTEIN"/>
    <property type="match status" value="1"/>
</dbReference>
<keyword evidence="3" id="KW-0862">Zinc</keyword>
<evidence type="ECO:0000313" key="7">
    <source>
        <dbReference type="Proteomes" id="UP000245629"/>
    </source>
</evidence>
<dbReference type="Pfam" id="PF04828">
    <property type="entry name" value="GFA"/>
    <property type="match status" value="1"/>
</dbReference>
<dbReference type="RefSeq" id="WP_109328184.1">
    <property type="nucleotide sequence ID" value="NZ_CP029353.1"/>
</dbReference>
<gene>
    <name evidence="6" type="ORF">DEW08_14395</name>
</gene>
<proteinExistence type="inferred from homology"/>
<evidence type="ECO:0000256" key="2">
    <source>
        <dbReference type="ARBA" id="ARBA00022723"/>
    </source>
</evidence>
<dbReference type="InterPro" id="IPR011057">
    <property type="entry name" value="Mss4-like_sf"/>
</dbReference>
<dbReference type="Gene3D" id="3.90.1590.10">
    <property type="entry name" value="glutathione-dependent formaldehyde- activating enzyme (gfa)"/>
    <property type="match status" value="1"/>
</dbReference>
<keyword evidence="2" id="KW-0479">Metal-binding</keyword>
<evidence type="ECO:0000256" key="3">
    <source>
        <dbReference type="ARBA" id="ARBA00022833"/>
    </source>
</evidence>
<dbReference type="AlphaFoldDB" id="A0A2S2CS01"/>
<dbReference type="InterPro" id="IPR006913">
    <property type="entry name" value="CENP-V/GFA"/>
</dbReference>
<protein>
    <submittedName>
        <fullName evidence="6">Aldehyde-activating protein</fullName>
    </submittedName>
</protein>
<evidence type="ECO:0000259" key="5">
    <source>
        <dbReference type="PROSITE" id="PS51891"/>
    </source>
</evidence>
<sequence>MTGAPVDDASLGGGCLCGAVRFTVPHRPPGVSTCHCGQCRRFHGHVGAYIVVPGDSVAITAGDSLAWYHSSAVGRRGFCRTCGSSLFWRGEGSGELEIAAGCLDQPTGLRTLSHTFVASKGDYYEITDDLPQYPANGPGETPPA</sequence>
<dbReference type="PANTHER" id="PTHR33337:SF40">
    <property type="entry name" value="CENP-V_GFA DOMAIN-CONTAINING PROTEIN-RELATED"/>
    <property type="match status" value="1"/>
</dbReference>